<feature type="region of interest" description="Disordered" evidence="1">
    <location>
        <begin position="1"/>
        <end position="20"/>
    </location>
</feature>
<comment type="caution">
    <text evidence="2">The sequence shown here is derived from an EMBL/GenBank/DDBJ whole genome shotgun (WGS) entry which is preliminary data.</text>
</comment>
<organism evidence="2 3">
    <name type="scientific">Streptomyces capitiformicae</name>
    <dbReference type="NCBI Taxonomy" id="2014920"/>
    <lineage>
        <taxon>Bacteria</taxon>
        <taxon>Bacillati</taxon>
        <taxon>Actinomycetota</taxon>
        <taxon>Actinomycetes</taxon>
        <taxon>Kitasatosporales</taxon>
        <taxon>Streptomycetaceae</taxon>
        <taxon>Streptomyces</taxon>
    </lineage>
</organism>
<dbReference type="Proteomes" id="UP000603227">
    <property type="component" value="Unassembled WGS sequence"/>
</dbReference>
<reference evidence="2" key="1">
    <citation type="journal article" date="2014" name="Int. J. Syst. Evol. Microbiol.">
        <title>Complete genome sequence of Corynebacterium casei LMG S-19264T (=DSM 44701T), isolated from a smear-ripened cheese.</title>
        <authorList>
            <consortium name="US DOE Joint Genome Institute (JGI-PGF)"/>
            <person name="Walter F."/>
            <person name="Albersmeier A."/>
            <person name="Kalinowski J."/>
            <person name="Ruckert C."/>
        </authorList>
    </citation>
    <scope>NUCLEOTIDE SEQUENCE</scope>
    <source>
        <strain evidence="2">CGMCC 4.7403</strain>
    </source>
</reference>
<evidence type="ECO:0000313" key="3">
    <source>
        <dbReference type="Proteomes" id="UP000603227"/>
    </source>
</evidence>
<gene>
    <name evidence="2" type="ORF">GCM10017771_84070</name>
</gene>
<name>A0A919DNS7_9ACTN</name>
<protein>
    <submittedName>
        <fullName evidence="2">Uncharacterized protein</fullName>
    </submittedName>
</protein>
<keyword evidence="3" id="KW-1185">Reference proteome</keyword>
<proteinExistence type="predicted"/>
<dbReference type="EMBL" id="BNAT01000051">
    <property type="protein sequence ID" value="GHE60850.1"/>
    <property type="molecule type" value="Genomic_DNA"/>
</dbReference>
<reference evidence="2" key="2">
    <citation type="submission" date="2020-09" db="EMBL/GenBank/DDBJ databases">
        <authorList>
            <person name="Sun Q."/>
            <person name="Zhou Y."/>
        </authorList>
    </citation>
    <scope>NUCLEOTIDE SEQUENCE</scope>
    <source>
        <strain evidence="2">CGMCC 4.7403</strain>
    </source>
</reference>
<feature type="compositionally biased region" description="Low complexity" evidence="1">
    <location>
        <begin position="1"/>
        <end position="16"/>
    </location>
</feature>
<sequence length="142" mass="15513">MATETGTRTGTRTGTGTEKEAAVDKGDAIAGQLVQATTAARLAWEAYEEGAYRATVGDFIFSIQEGGVFDDTYTYILRISSEEQSESIRTRTRAEETGSRHLDAQVNDELKLLYVLARESASGRPAFFDKVHGTLVELLAEE</sequence>
<evidence type="ECO:0000313" key="2">
    <source>
        <dbReference type="EMBL" id="GHE60850.1"/>
    </source>
</evidence>
<accession>A0A919DNS7</accession>
<dbReference type="AlphaFoldDB" id="A0A919DNS7"/>
<evidence type="ECO:0000256" key="1">
    <source>
        <dbReference type="SAM" id="MobiDB-lite"/>
    </source>
</evidence>